<dbReference type="VEuPathDB" id="FungiDB:Z517_05872"/>
<dbReference type="HOGENOM" id="CLU_019222_0_0_1"/>
<dbReference type="GeneID" id="25305362"/>
<sequence length="680" mass="77096">MANPLSRSQPRRGPRVRYPNDDSDTDTDDLQDFTLNPRPSRAARRVQTYRESSDDDNDDISDSSSDETDSHSTSAHADVGPRRSTRSYVQVQKQSRPPKRKPAPTPSSKRQHSLKANRRRTNLPSKRNGSQMDAGGLFQTYKRQKPLPDNRGRTNVKCVNMSSASDNTRIPPWPRLPYHVLVSIMQYAAYPLYGPTSRAQPSINWLCETGLLCRSFHEACTAALLYSPPLYPSWRAHRLIGLLEQAHESLTTDYRKKIRFLDIEVKQLLAKKSGISLDRLISMTPLLQGLRLYSNYDDLTTVIWAQPTARKVKWSYPTELLERLETEHLFMRSFEWNGRFPTTLDVLNMAVEAHSRPSFRRLRELTFLNLSLPEKARDEDITTVGTSLAGVLASVPELQSLSFRNCGIVDEMTMPLLPPGLLHLELRNCPNLTSDALEAYLSRGGSSLRALSLDGNQSMDLGFIANLQALCPRLQHLEVDMLYIDPTSFRDREPLYDELLPNGPPTWPTDLVSISIENMRQLPQEDAEEFLTSLVDSAAHLPQLRRLNIKAILKNASWRDRAKFRQRWLPKLENVFLNTAEPSNVASKFLIKAPTTSQRQSSRIANGHLKKISLGDSTDESDASTPATIQGRCDMVNLVISDQRPAETQYHENDFLDSEPSDDGEWRQGNSQQLATDYAW</sequence>
<feature type="compositionally biased region" description="Polar residues" evidence="1">
    <location>
        <begin position="668"/>
        <end position="680"/>
    </location>
</feature>
<dbReference type="STRING" id="1442368.A0A0D2GL48"/>
<feature type="compositionally biased region" description="Polar residues" evidence="1">
    <location>
        <begin position="86"/>
        <end position="95"/>
    </location>
</feature>
<proteinExistence type="predicted"/>
<feature type="region of interest" description="Disordered" evidence="1">
    <location>
        <begin position="600"/>
        <end position="627"/>
    </location>
</feature>
<feature type="compositionally biased region" description="Basic residues" evidence="1">
    <location>
        <begin position="109"/>
        <end position="121"/>
    </location>
</feature>
<feature type="region of interest" description="Disordered" evidence="1">
    <location>
        <begin position="1"/>
        <end position="155"/>
    </location>
</feature>
<name>A0A0D2GL48_9EURO</name>
<dbReference type="Gene3D" id="3.80.10.10">
    <property type="entry name" value="Ribonuclease Inhibitor"/>
    <property type="match status" value="1"/>
</dbReference>
<dbReference type="EMBL" id="KN846972">
    <property type="protein sequence ID" value="KIW79260.1"/>
    <property type="molecule type" value="Genomic_DNA"/>
</dbReference>
<protein>
    <submittedName>
        <fullName evidence="2">Uncharacterized protein</fullName>
    </submittedName>
</protein>
<dbReference type="SUPFAM" id="SSF52047">
    <property type="entry name" value="RNI-like"/>
    <property type="match status" value="1"/>
</dbReference>
<evidence type="ECO:0000313" key="3">
    <source>
        <dbReference type="Proteomes" id="UP000053029"/>
    </source>
</evidence>
<organism evidence="2 3">
    <name type="scientific">Fonsecaea pedrosoi CBS 271.37</name>
    <dbReference type="NCBI Taxonomy" id="1442368"/>
    <lineage>
        <taxon>Eukaryota</taxon>
        <taxon>Fungi</taxon>
        <taxon>Dikarya</taxon>
        <taxon>Ascomycota</taxon>
        <taxon>Pezizomycotina</taxon>
        <taxon>Eurotiomycetes</taxon>
        <taxon>Chaetothyriomycetidae</taxon>
        <taxon>Chaetothyriales</taxon>
        <taxon>Herpotrichiellaceae</taxon>
        <taxon>Fonsecaea</taxon>
    </lineage>
</organism>
<dbReference type="OrthoDB" id="5395390at2759"/>
<dbReference type="RefSeq" id="XP_013283068.1">
    <property type="nucleotide sequence ID" value="XM_013427614.1"/>
</dbReference>
<feature type="compositionally biased region" description="Polar residues" evidence="1">
    <location>
        <begin position="122"/>
        <end position="131"/>
    </location>
</feature>
<feature type="region of interest" description="Disordered" evidence="1">
    <location>
        <begin position="656"/>
        <end position="680"/>
    </location>
</feature>
<reference evidence="2 3" key="1">
    <citation type="submission" date="2015-01" db="EMBL/GenBank/DDBJ databases">
        <title>The Genome Sequence of Fonsecaea pedrosoi CBS 271.37.</title>
        <authorList>
            <consortium name="The Broad Institute Genomics Platform"/>
            <person name="Cuomo C."/>
            <person name="de Hoog S."/>
            <person name="Gorbushina A."/>
            <person name="Stielow B."/>
            <person name="Teixiera M."/>
            <person name="Abouelleil A."/>
            <person name="Chapman S.B."/>
            <person name="Priest M."/>
            <person name="Young S.K."/>
            <person name="Wortman J."/>
            <person name="Nusbaum C."/>
            <person name="Birren B."/>
        </authorList>
    </citation>
    <scope>NUCLEOTIDE SEQUENCE [LARGE SCALE GENOMIC DNA]</scope>
    <source>
        <strain evidence="2 3">CBS 271.37</strain>
    </source>
</reference>
<evidence type="ECO:0000256" key="1">
    <source>
        <dbReference type="SAM" id="MobiDB-lite"/>
    </source>
</evidence>
<gene>
    <name evidence="2" type="ORF">Z517_05872</name>
</gene>
<dbReference type="AlphaFoldDB" id="A0A0D2GL48"/>
<dbReference type="Proteomes" id="UP000053029">
    <property type="component" value="Unassembled WGS sequence"/>
</dbReference>
<keyword evidence="3" id="KW-1185">Reference proteome</keyword>
<evidence type="ECO:0000313" key="2">
    <source>
        <dbReference type="EMBL" id="KIW79260.1"/>
    </source>
</evidence>
<feature type="compositionally biased region" description="Acidic residues" evidence="1">
    <location>
        <begin position="21"/>
        <end position="31"/>
    </location>
</feature>
<dbReference type="InterPro" id="IPR032675">
    <property type="entry name" value="LRR_dom_sf"/>
</dbReference>
<accession>A0A0D2GL48</accession>
<feature type="compositionally biased region" description="Acidic residues" evidence="1">
    <location>
        <begin position="53"/>
        <end position="67"/>
    </location>
</feature>